<dbReference type="PANTHER" id="PTHR43370:SF1">
    <property type="entry name" value="GUANOSINE ABC TRANSPORTER PERMEASE PROTEIN NUPQ"/>
    <property type="match status" value="1"/>
</dbReference>
<proteinExistence type="predicted"/>
<keyword evidence="5 6" id="KW-0472">Membrane</keyword>
<evidence type="ECO:0000256" key="6">
    <source>
        <dbReference type="SAM" id="Phobius"/>
    </source>
</evidence>
<evidence type="ECO:0000256" key="4">
    <source>
        <dbReference type="ARBA" id="ARBA00022989"/>
    </source>
</evidence>
<dbReference type="AlphaFoldDB" id="A0A074LUD4"/>
<dbReference type="CDD" id="cd06580">
    <property type="entry name" value="TM_PBP1_transp_TpRbsC_like"/>
    <property type="match status" value="1"/>
</dbReference>
<dbReference type="RefSeq" id="WP_038085241.1">
    <property type="nucleotide sequence ID" value="NZ_JMIR01000005.1"/>
</dbReference>
<dbReference type="EMBL" id="JMIR01000005">
    <property type="protein sequence ID" value="KEO84185.1"/>
    <property type="molecule type" value="Genomic_DNA"/>
</dbReference>
<keyword evidence="2" id="KW-1003">Cell membrane</keyword>
<feature type="transmembrane region" description="Helical" evidence="6">
    <location>
        <begin position="72"/>
        <end position="94"/>
    </location>
</feature>
<feature type="transmembrane region" description="Helical" evidence="6">
    <location>
        <begin position="6"/>
        <end position="27"/>
    </location>
</feature>
<feature type="transmembrane region" description="Helical" evidence="6">
    <location>
        <begin position="157"/>
        <end position="175"/>
    </location>
</feature>
<evidence type="ECO:0000256" key="5">
    <source>
        <dbReference type="ARBA" id="ARBA00023136"/>
    </source>
</evidence>
<feature type="transmembrane region" description="Helical" evidence="6">
    <location>
        <begin position="206"/>
        <end position="227"/>
    </location>
</feature>
<dbReference type="PANTHER" id="PTHR43370">
    <property type="entry name" value="SUGAR ABC TRANSPORTER INTEGRAL MEMBRANE PROTEIN-RELATED"/>
    <property type="match status" value="1"/>
</dbReference>
<evidence type="ECO:0000256" key="3">
    <source>
        <dbReference type="ARBA" id="ARBA00022692"/>
    </source>
</evidence>
<dbReference type="OrthoDB" id="9792579at2"/>
<keyword evidence="8" id="KW-1185">Reference proteome</keyword>
<sequence>MNFADMLITILNGTIIFSTPLILAALGGVINERSGVVNIGLEGLMTVGAFAAAVITIWTGETLGLPGWLAPYLGIIAAMIVGMIFAVPHAVASIDLKADQVVSGVALNIFAAGVAMFLVKKLFEGAGQTTTVQNVFTKVNIPFLSDIPIIGPGLLKIYPTSYLAFILVAVIYWMLFKTPFGLRLRAVGEHPRAADTLGVSVRKVRYIAVILSGGLAGIGGGTLSIAISSNFQHSTVSGHGFMALAAMIFGKWHPVGAMGAALFFGLATALAVSGQVLGLTQYVPSEFLNALPYLLTILALAGVVGRAEAPAASGKPYEKGSR</sequence>
<feature type="transmembrane region" description="Helical" evidence="6">
    <location>
        <begin position="39"/>
        <end position="60"/>
    </location>
</feature>
<comment type="caution">
    <text evidence="7">The sequence shown here is derived from an EMBL/GenBank/DDBJ whole genome shotgun (WGS) entry which is preliminary data.</text>
</comment>
<protein>
    <submittedName>
        <fullName evidence="7">Sugar ABC transporter permease</fullName>
    </submittedName>
</protein>
<name>A0A074LUD4_9BACL</name>
<dbReference type="Pfam" id="PF02653">
    <property type="entry name" value="BPD_transp_2"/>
    <property type="match status" value="1"/>
</dbReference>
<organism evidence="7 8">
    <name type="scientific">Tumebacillus flagellatus</name>
    <dbReference type="NCBI Taxonomy" id="1157490"/>
    <lineage>
        <taxon>Bacteria</taxon>
        <taxon>Bacillati</taxon>
        <taxon>Bacillota</taxon>
        <taxon>Bacilli</taxon>
        <taxon>Bacillales</taxon>
        <taxon>Alicyclobacillaceae</taxon>
        <taxon>Tumebacillus</taxon>
    </lineage>
</organism>
<dbReference type="Proteomes" id="UP000027931">
    <property type="component" value="Unassembled WGS sequence"/>
</dbReference>
<evidence type="ECO:0000313" key="7">
    <source>
        <dbReference type="EMBL" id="KEO84185.1"/>
    </source>
</evidence>
<dbReference type="STRING" id="1157490.EL26_05300"/>
<feature type="transmembrane region" description="Helical" evidence="6">
    <location>
        <begin position="290"/>
        <end position="309"/>
    </location>
</feature>
<evidence type="ECO:0000256" key="2">
    <source>
        <dbReference type="ARBA" id="ARBA00022475"/>
    </source>
</evidence>
<evidence type="ECO:0000256" key="1">
    <source>
        <dbReference type="ARBA" id="ARBA00004651"/>
    </source>
</evidence>
<accession>A0A074LUD4</accession>
<feature type="transmembrane region" description="Helical" evidence="6">
    <location>
        <begin position="101"/>
        <end position="119"/>
    </location>
</feature>
<reference evidence="7 8" key="1">
    <citation type="journal article" date="2013" name="Int. J. Syst. Evol. Microbiol.">
        <title>Tumebacillus flagellatus sp. nov., an alpha-amylase/pullulanase-producing bacterium isolated from cassava wastewater.</title>
        <authorList>
            <person name="Wang Q."/>
            <person name="Xie N."/>
            <person name="Qin Y."/>
            <person name="Shen N."/>
            <person name="Zhu J."/>
            <person name="Mi H."/>
            <person name="Huang R."/>
        </authorList>
    </citation>
    <scope>NUCLEOTIDE SEQUENCE [LARGE SCALE GENOMIC DNA]</scope>
    <source>
        <strain evidence="7 8">GST4</strain>
    </source>
</reference>
<comment type="subcellular location">
    <subcellularLocation>
        <location evidence="1">Cell membrane</location>
        <topology evidence="1">Multi-pass membrane protein</topology>
    </subcellularLocation>
</comment>
<evidence type="ECO:0000313" key="8">
    <source>
        <dbReference type="Proteomes" id="UP000027931"/>
    </source>
</evidence>
<keyword evidence="3 6" id="KW-0812">Transmembrane</keyword>
<keyword evidence="4 6" id="KW-1133">Transmembrane helix</keyword>
<dbReference type="GO" id="GO:0022857">
    <property type="term" value="F:transmembrane transporter activity"/>
    <property type="evidence" value="ECO:0007669"/>
    <property type="project" value="InterPro"/>
</dbReference>
<dbReference type="InterPro" id="IPR001851">
    <property type="entry name" value="ABC_transp_permease"/>
</dbReference>
<gene>
    <name evidence="7" type="ORF">EL26_05300</name>
</gene>
<dbReference type="GO" id="GO:0005886">
    <property type="term" value="C:plasma membrane"/>
    <property type="evidence" value="ECO:0007669"/>
    <property type="project" value="UniProtKB-SubCell"/>
</dbReference>
<dbReference type="eggNOG" id="COG1079">
    <property type="taxonomic scope" value="Bacteria"/>
</dbReference>
<feature type="transmembrane region" description="Helical" evidence="6">
    <location>
        <begin position="257"/>
        <end position="278"/>
    </location>
</feature>